<name>A0A8T0ES33_ARGBR</name>
<evidence type="ECO:0000313" key="3">
    <source>
        <dbReference type="Proteomes" id="UP000807504"/>
    </source>
</evidence>
<accession>A0A8T0ES33</accession>
<dbReference type="EMBL" id="JABXBU010002072">
    <property type="protein sequence ID" value="KAF8777256.1"/>
    <property type="molecule type" value="Genomic_DNA"/>
</dbReference>
<gene>
    <name evidence="2" type="ORF">HNY73_014161</name>
</gene>
<dbReference type="Proteomes" id="UP000807504">
    <property type="component" value="Unassembled WGS sequence"/>
</dbReference>
<feature type="region of interest" description="Disordered" evidence="1">
    <location>
        <begin position="1"/>
        <end position="22"/>
    </location>
</feature>
<evidence type="ECO:0000313" key="2">
    <source>
        <dbReference type="EMBL" id="KAF8777256.1"/>
    </source>
</evidence>
<dbReference type="AlphaFoldDB" id="A0A8T0ES33"/>
<sequence>MENLRHKHPFPQPPTRQNYLQGQSDAAIRNRICRLEFLAIATEPLSCHDISIQNNNSLRGGIYCSGLLGKSVGLQVSLNAQVGWDTLQGA</sequence>
<reference evidence="2" key="1">
    <citation type="journal article" date="2020" name="bioRxiv">
        <title>Chromosome-level reference genome of the European wasp spider Argiope bruennichi: a resource for studies on range expansion and evolutionary adaptation.</title>
        <authorList>
            <person name="Sheffer M.M."/>
            <person name="Hoppe A."/>
            <person name="Krehenwinkel H."/>
            <person name="Uhl G."/>
            <person name="Kuss A.W."/>
            <person name="Jensen L."/>
            <person name="Jensen C."/>
            <person name="Gillespie R.G."/>
            <person name="Hoff K.J."/>
            <person name="Prost S."/>
        </authorList>
    </citation>
    <scope>NUCLEOTIDE SEQUENCE</scope>
</reference>
<comment type="caution">
    <text evidence="2">The sequence shown here is derived from an EMBL/GenBank/DDBJ whole genome shotgun (WGS) entry which is preliminary data.</text>
</comment>
<protein>
    <submittedName>
        <fullName evidence="2">Uncharacterized protein</fullName>
    </submittedName>
</protein>
<proteinExistence type="predicted"/>
<evidence type="ECO:0000256" key="1">
    <source>
        <dbReference type="SAM" id="MobiDB-lite"/>
    </source>
</evidence>
<reference evidence="2" key="2">
    <citation type="submission" date="2020-06" db="EMBL/GenBank/DDBJ databases">
        <authorList>
            <person name="Sheffer M."/>
        </authorList>
    </citation>
    <scope>NUCLEOTIDE SEQUENCE</scope>
</reference>
<keyword evidence="3" id="KW-1185">Reference proteome</keyword>
<organism evidence="2 3">
    <name type="scientific">Argiope bruennichi</name>
    <name type="common">Wasp spider</name>
    <name type="synonym">Aranea bruennichi</name>
    <dbReference type="NCBI Taxonomy" id="94029"/>
    <lineage>
        <taxon>Eukaryota</taxon>
        <taxon>Metazoa</taxon>
        <taxon>Ecdysozoa</taxon>
        <taxon>Arthropoda</taxon>
        <taxon>Chelicerata</taxon>
        <taxon>Arachnida</taxon>
        <taxon>Araneae</taxon>
        <taxon>Araneomorphae</taxon>
        <taxon>Entelegynae</taxon>
        <taxon>Araneoidea</taxon>
        <taxon>Araneidae</taxon>
        <taxon>Argiope</taxon>
    </lineage>
</organism>